<gene>
    <name evidence="2" type="ORF">UV12_C0008G0029</name>
</gene>
<dbReference type="InterPro" id="IPR045584">
    <property type="entry name" value="Pilin-like"/>
</dbReference>
<proteinExistence type="predicted"/>
<dbReference type="EMBL" id="LCDG01000008">
    <property type="protein sequence ID" value="KKS47361.1"/>
    <property type="molecule type" value="Genomic_DNA"/>
</dbReference>
<dbReference type="Proteomes" id="UP000034704">
    <property type="component" value="Unassembled WGS sequence"/>
</dbReference>
<accession>A0A0G1BM65</accession>
<dbReference type="Gene3D" id="3.30.700.10">
    <property type="entry name" value="Glycoprotein, Type 4 Pilin"/>
    <property type="match status" value="1"/>
</dbReference>
<sequence>MNLNLNMNVKKKRDAGFTLLELLIVISIIAILSVALVLVLNPAEALRKSRDAQRISDLSTMKTALGLYLTSTSTPYLGSLTTNTACKASPTSAYVSGDDIFYSLPTSAGTLADTTLDGGSASVPASVNVASPSLTDGTGWIPVNFDTLTGGSPISNLPVDPVNALGTGDSVTSITSATLAYRYACAASPLTFEMDAVLESIAYTSSENKLTADGGNSTNYYEVGTNLKIMGATAGGVDF</sequence>
<evidence type="ECO:0000256" key="1">
    <source>
        <dbReference type="SAM" id="Phobius"/>
    </source>
</evidence>
<reference evidence="2 3" key="1">
    <citation type="journal article" date="2015" name="Nature">
        <title>rRNA introns, odd ribosomes, and small enigmatic genomes across a large radiation of phyla.</title>
        <authorList>
            <person name="Brown C.T."/>
            <person name="Hug L.A."/>
            <person name="Thomas B.C."/>
            <person name="Sharon I."/>
            <person name="Castelle C.J."/>
            <person name="Singh A."/>
            <person name="Wilkins M.J."/>
            <person name="Williams K.H."/>
            <person name="Banfield J.F."/>
        </authorList>
    </citation>
    <scope>NUCLEOTIDE SEQUENCE [LARGE SCALE GENOMIC DNA]</scope>
</reference>
<evidence type="ECO:0000313" key="3">
    <source>
        <dbReference type="Proteomes" id="UP000034704"/>
    </source>
</evidence>
<dbReference type="InterPro" id="IPR012902">
    <property type="entry name" value="N_methyl_site"/>
</dbReference>
<keyword evidence="1" id="KW-1133">Transmembrane helix</keyword>
<keyword evidence="1" id="KW-0472">Membrane</keyword>
<protein>
    <submittedName>
        <fullName evidence="2">Uncharacterized protein</fullName>
    </submittedName>
</protein>
<dbReference type="STRING" id="1618756.UV12_C0008G0029"/>
<dbReference type="PROSITE" id="PS00409">
    <property type="entry name" value="PROKAR_NTER_METHYL"/>
    <property type="match status" value="1"/>
</dbReference>
<keyword evidence="1" id="KW-0812">Transmembrane</keyword>
<dbReference type="AlphaFoldDB" id="A0A0G1BM65"/>
<feature type="transmembrane region" description="Helical" evidence="1">
    <location>
        <begin position="20"/>
        <end position="40"/>
    </location>
</feature>
<organism evidence="2 3">
    <name type="scientific">Candidatus Nomurabacteria bacterium GW2011_GWC2_42_20</name>
    <dbReference type="NCBI Taxonomy" id="1618756"/>
    <lineage>
        <taxon>Bacteria</taxon>
        <taxon>Candidatus Nomuraibacteriota</taxon>
    </lineage>
</organism>
<comment type="caution">
    <text evidence="2">The sequence shown here is derived from an EMBL/GenBank/DDBJ whole genome shotgun (WGS) entry which is preliminary data.</text>
</comment>
<name>A0A0G1BM65_9BACT</name>
<dbReference type="SUPFAM" id="SSF54523">
    <property type="entry name" value="Pili subunits"/>
    <property type="match status" value="1"/>
</dbReference>
<dbReference type="NCBIfam" id="TIGR02532">
    <property type="entry name" value="IV_pilin_GFxxxE"/>
    <property type="match status" value="1"/>
</dbReference>
<dbReference type="Pfam" id="PF07963">
    <property type="entry name" value="N_methyl"/>
    <property type="match status" value="1"/>
</dbReference>
<evidence type="ECO:0000313" key="2">
    <source>
        <dbReference type="EMBL" id="KKS47361.1"/>
    </source>
</evidence>